<evidence type="ECO:0000313" key="7">
    <source>
        <dbReference type="EMBL" id="RNF50949.1"/>
    </source>
</evidence>
<keyword evidence="8" id="KW-1185">Reference proteome</keyword>
<protein>
    <submittedName>
        <fullName evidence="7">DNA recombination protein RmuC</fullName>
    </submittedName>
</protein>
<dbReference type="OrthoDB" id="9765111at2"/>
<evidence type="ECO:0000256" key="3">
    <source>
        <dbReference type="ARBA" id="ARBA00023054"/>
    </source>
</evidence>
<dbReference type="InterPro" id="IPR003798">
    <property type="entry name" value="DNA_recombination_RmuC"/>
</dbReference>
<evidence type="ECO:0000256" key="4">
    <source>
        <dbReference type="ARBA" id="ARBA00023172"/>
    </source>
</evidence>
<sequence length="444" mass="50420">MTDWLSQSVWVLSGFCIGAILLSGIAGAIVQAMRRQWQLTQEKMQQQNEELQRLLQQSKDQIHYLEKESLTLEQQFAAAQSVWQEKEAFYREQKKQNETEFKQMAHDIMSQQGQQLAKENERQLGSLLMPLGSQIQKFQESVEKSYHEEARERFSLVKEIKGLQLLNQKISDDAVSLTHALKGQNKLQGGWGEVILERILERSGLEKGREYETQASYQTAEGRRLQPDVVIHLPEGKQIVVDSKMVLISYLAYMEAETDEDRNRALKQHLDAVRRHMKDLSAKSYHDLPGITSLDFVLLFIPIEAAFGLALQADNGLFSDAFEHNIIIVGPSNLLATLRTIQNIWRNEKQSQNAIEIARQAGAMYDKFSGFVQDMDDIGSKLDAVNRSHDAAMKKLTTGRGNLVARAEKLKLMGAKTTKALPVEYLEDTLSDEPNMNDDVRLDG</sequence>
<keyword evidence="6" id="KW-0472">Membrane</keyword>
<keyword evidence="4" id="KW-0233">DNA recombination</keyword>
<organism evidence="7 8">
    <name type="scientific">Marinomonas hwangdonensis</name>
    <dbReference type="NCBI Taxonomy" id="1053647"/>
    <lineage>
        <taxon>Bacteria</taxon>
        <taxon>Pseudomonadati</taxon>
        <taxon>Pseudomonadota</taxon>
        <taxon>Gammaproteobacteria</taxon>
        <taxon>Oceanospirillales</taxon>
        <taxon>Oceanospirillaceae</taxon>
        <taxon>Marinomonas</taxon>
    </lineage>
</organism>
<evidence type="ECO:0000256" key="5">
    <source>
        <dbReference type="SAM" id="Coils"/>
    </source>
</evidence>
<keyword evidence="6" id="KW-0812">Transmembrane</keyword>
<dbReference type="RefSeq" id="WP_123095462.1">
    <property type="nucleotide sequence ID" value="NZ_RIZG01000004.1"/>
</dbReference>
<dbReference type="GO" id="GO:0006310">
    <property type="term" value="P:DNA recombination"/>
    <property type="evidence" value="ECO:0007669"/>
    <property type="project" value="UniProtKB-KW"/>
</dbReference>
<dbReference type="EMBL" id="RIZG01000004">
    <property type="protein sequence ID" value="RNF50949.1"/>
    <property type="molecule type" value="Genomic_DNA"/>
</dbReference>
<feature type="transmembrane region" description="Helical" evidence="6">
    <location>
        <begin position="12"/>
        <end position="33"/>
    </location>
</feature>
<dbReference type="Proteomes" id="UP000280507">
    <property type="component" value="Unassembled WGS sequence"/>
</dbReference>
<evidence type="ECO:0000256" key="1">
    <source>
        <dbReference type="ARBA" id="ARBA00003416"/>
    </source>
</evidence>
<feature type="coiled-coil region" evidence="5">
    <location>
        <begin position="30"/>
        <end position="75"/>
    </location>
</feature>
<dbReference type="PANTHER" id="PTHR30563:SF0">
    <property type="entry name" value="DNA RECOMBINATION PROTEIN RMUC"/>
    <property type="match status" value="1"/>
</dbReference>
<dbReference type="Pfam" id="PF02646">
    <property type="entry name" value="RmuC"/>
    <property type="match status" value="1"/>
</dbReference>
<comment type="similarity">
    <text evidence="2">Belongs to the RmuC family.</text>
</comment>
<gene>
    <name evidence="7" type="primary">rmuC</name>
    <name evidence="7" type="ORF">EBI00_08275</name>
</gene>
<reference evidence="7 8" key="1">
    <citation type="journal article" date="2012" name="Int. J. Syst. Evol. Microbiol.">
        <title>Marinomonas hwangdonensis sp. nov., isolated from seawater.</title>
        <authorList>
            <person name="Jung Y.T."/>
            <person name="Oh T.K."/>
            <person name="Yoon J.H."/>
        </authorList>
    </citation>
    <scope>NUCLEOTIDE SEQUENCE [LARGE SCALE GENOMIC DNA]</scope>
    <source>
        <strain evidence="7 8">HDW-15</strain>
    </source>
</reference>
<accession>A0A3M8Q493</accession>
<evidence type="ECO:0000256" key="2">
    <source>
        <dbReference type="ARBA" id="ARBA00009840"/>
    </source>
</evidence>
<name>A0A3M8Q493_9GAMM</name>
<evidence type="ECO:0000313" key="8">
    <source>
        <dbReference type="Proteomes" id="UP000280507"/>
    </source>
</evidence>
<dbReference type="AlphaFoldDB" id="A0A3M8Q493"/>
<comment type="caution">
    <text evidence="7">The sequence shown here is derived from an EMBL/GenBank/DDBJ whole genome shotgun (WGS) entry which is preliminary data.</text>
</comment>
<evidence type="ECO:0000256" key="6">
    <source>
        <dbReference type="SAM" id="Phobius"/>
    </source>
</evidence>
<keyword evidence="6" id="KW-1133">Transmembrane helix</keyword>
<dbReference type="PANTHER" id="PTHR30563">
    <property type="entry name" value="DNA RECOMBINATION PROTEIN RMUC"/>
    <property type="match status" value="1"/>
</dbReference>
<comment type="function">
    <text evidence="1">Involved in DNA recombination.</text>
</comment>
<keyword evidence="3 5" id="KW-0175">Coiled coil</keyword>
<proteinExistence type="inferred from homology"/>